<proteinExistence type="predicted"/>
<accession>A0A0F9T319</accession>
<sequence length="132" mass="14849">MITLKQLPTSVKLFVERCDAFIVGSAANPHATLNDNVPFASNIRDIDVVIPFNKWDVACIIIQNAIEECVTSVSLNTYGGMKFMDDTSDSLITIDVWPSDLNKYLLSSLVEYVWNPKFNLRYVKCVNIGDKQ</sequence>
<gene>
    <name evidence="1" type="ORF">LCGC14_0378080</name>
</gene>
<dbReference type="EMBL" id="LAZR01000305">
    <property type="protein sequence ID" value="KKN75705.1"/>
    <property type="molecule type" value="Genomic_DNA"/>
</dbReference>
<name>A0A0F9T319_9ZZZZ</name>
<comment type="caution">
    <text evidence="1">The sequence shown here is derived from an EMBL/GenBank/DDBJ whole genome shotgun (WGS) entry which is preliminary data.</text>
</comment>
<reference evidence="1" key="1">
    <citation type="journal article" date="2015" name="Nature">
        <title>Complex archaea that bridge the gap between prokaryotes and eukaryotes.</title>
        <authorList>
            <person name="Spang A."/>
            <person name="Saw J.H."/>
            <person name="Jorgensen S.L."/>
            <person name="Zaremba-Niedzwiedzka K."/>
            <person name="Martijn J."/>
            <person name="Lind A.E."/>
            <person name="van Eijk R."/>
            <person name="Schleper C."/>
            <person name="Guy L."/>
            <person name="Ettema T.J."/>
        </authorList>
    </citation>
    <scope>NUCLEOTIDE SEQUENCE</scope>
</reference>
<organism evidence="1">
    <name type="scientific">marine sediment metagenome</name>
    <dbReference type="NCBI Taxonomy" id="412755"/>
    <lineage>
        <taxon>unclassified sequences</taxon>
        <taxon>metagenomes</taxon>
        <taxon>ecological metagenomes</taxon>
    </lineage>
</organism>
<evidence type="ECO:0000313" key="1">
    <source>
        <dbReference type="EMBL" id="KKN75705.1"/>
    </source>
</evidence>
<dbReference type="AlphaFoldDB" id="A0A0F9T319"/>
<protein>
    <submittedName>
        <fullName evidence="1">Uncharacterized protein</fullName>
    </submittedName>
</protein>